<evidence type="ECO:0000313" key="3">
    <source>
        <dbReference type="Proteomes" id="UP000617634"/>
    </source>
</evidence>
<feature type="transmembrane region" description="Helical" evidence="1">
    <location>
        <begin position="100"/>
        <end position="119"/>
    </location>
</feature>
<sequence length="301" mass="31581">MTAAYLWVPFTLLAAFAQVLRNAFQSRLTGHVGTAGGTQVRFVYGLPFAAMFLAGYLALSGDTLPMPAPGALAWSAAGAMAQIAATAFMLQVMAKRDFGVAYAYIKTEPVTVALLGLVLVGDNLPLFGWVAVLIVTVGVVMASLRKGDGAADLAEWRPLVVGVAAGALFGLSAICFRASIEAVGEGGFLLRSLTMLVVTLSIQTLAMVGWFLLRDASAFTGSVRHWKLSVPAGALGAVASAGWFIAFSLTIAANVRTLALIEMPVVAIVSRYVSGRWLSAREWTGFVLITLGVALLMLVHA</sequence>
<dbReference type="Gene3D" id="1.10.3730.20">
    <property type="match status" value="1"/>
</dbReference>
<organism evidence="2 3">
    <name type="scientific">Novosphingobium aureum</name>
    <dbReference type="NCBI Taxonomy" id="2792964"/>
    <lineage>
        <taxon>Bacteria</taxon>
        <taxon>Pseudomonadati</taxon>
        <taxon>Pseudomonadota</taxon>
        <taxon>Alphaproteobacteria</taxon>
        <taxon>Sphingomonadales</taxon>
        <taxon>Sphingomonadaceae</taxon>
        <taxon>Novosphingobium</taxon>
    </lineage>
</organism>
<keyword evidence="1" id="KW-0812">Transmembrane</keyword>
<keyword evidence="3" id="KW-1185">Reference proteome</keyword>
<evidence type="ECO:0000256" key="1">
    <source>
        <dbReference type="SAM" id="Phobius"/>
    </source>
</evidence>
<keyword evidence="1" id="KW-0472">Membrane</keyword>
<evidence type="ECO:0000313" key="2">
    <source>
        <dbReference type="EMBL" id="MBH0113533.1"/>
    </source>
</evidence>
<feature type="transmembrane region" description="Helical" evidence="1">
    <location>
        <begin position="232"/>
        <end position="251"/>
    </location>
</feature>
<proteinExistence type="predicted"/>
<feature type="transmembrane region" description="Helical" evidence="1">
    <location>
        <begin position="126"/>
        <end position="144"/>
    </location>
</feature>
<name>A0A931HDP9_9SPHN</name>
<accession>A0A931HDP9</accession>
<protein>
    <submittedName>
        <fullName evidence="2">EamA/RhaT family transporter</fullName>
    </submittedName>
</protein>
<dbReference type="AlphaFoldDB" id="A0A931HDP9"/>
<feature type="transmembrane region" description="Helical" evidence="1">
    <location>
        <begin position="283"/>
        <end position="299"/>
    </location>
</feature>
<feature type="transmembrane region" description="Helical" evidence="1">
    <location>
        <begin position="156"/>
        <end position="176"/>
    </location>
</feature>
<feature type="transmembrane region" description="Helical" evidence="1">
    <location>
        <begin position="41"/>
        <end position="59"/>
    </location>
</feature>
<dbReference type="Proteomes" id="UP000617634">
    <property type="component" value="Unassembled WGS sequence"/>
</dbReference>
<dbReference type="RefSeq" id="WP_197163766.1">
    <property type="nucleotide sequence ID" value="NZ_JADZGI010000001.1"/>
</dbReference>
<dbReference type="InterPro" id="IPR037185">
    <property type="entry name" value="EmrE-like"/>
</dbReference>
<keyword evidence="1" id="KW-1133">Transmembrane helix</keyword>
<gene>
    <name evidence="2" type="ORF">I5E68_11290</name>
</gene>
<feature type="transmembrane region" description="Helical" evidence="1">
    <location>
        <begin position="71"/>
        <end position="94"/>
    </location>
</feature>
<dbReference type="EMBL" id="JADZGI010000001">
    <property type="protein sequence ID" value="MBH0113533.1"/>
    <property type="molecule type" value="Genomic_DNA"/>
</dbReference>
<reference evidence="2" key="1">
    <citation type="submission" date="2020-11" db="EMBL/GenBank/DDBJ databases">
        <title>Novosphingobium aureum sp. nov., a marine bacterium isolated from sediment of a salt flat.</title>
        <authorList>
            <person name="Yoo Y."/>
            <person name="Kim J.-J."/>
        </authorList>
    </citation>
    <scope>NUCLEOTIDE SEQUENCE</scope>
    <source>
        <strain evidence="2">YJ-S2-02</strain>
    </source>
</reference>
<comment type="caution">
    <text evidence="2">The sequence shown here is derived from an EMBL/GenBank/DDBJ whole genome shotgun (WGS) entry which is preliminary data.</text>
</comment>
<feature type="transmembrane region" description="Helical" evidence="1">
    <location>
        <begin position="188"/>
        <end position="212"/>
    </location>
</feature>
<dbReference type="SUPFAM" id="SSF103481">
    <property type="entry name" value="Multidrug resistance efflux transporter EmrE"/>
    <property type="match status" value="2"/>
</dbReference>